<evidence type="ECO:0000313" key="1">
    <source>
        <dbReference type="EMBL" id="KAH7864456.1"/>
    </source>
</evidence>
<protein>
    <submittedName>
        <fullName evidence="1">Uncharacterized protein</fullName>
    </submittedName>
</protein>
<evidence type="ECO:0000313" key="2">
    <source>
        <dbReference type="Proteomes" id="UP000828048"/>
    </source>
</evidence>
<comment type="caution">
    <text evidence="1">The sequence shown here is derived from an EMBL/GenBank/DDBJ whole genome shotgun (WGS) entry which is preliminary data.</text>
</comment>
<reference evidence="1 2" key="1">
    <citation type="journal article" date="2021" name="Hortic Res">
        <title>High-quality reference genome and annotation aids understanding of berry development for evergreen blueberry (Vaccinium darrowii).</title>
        <authorList>
            <person name="Yu J."/>
            <person name="Hulse-Kemp A.M."/>
            <person name="Babiker E."/>
            <person name="Staton M."/>
        </authorList>
    </citation>
    <scope>NUCLEOTIDE SEQUENCE [LARGE SCALE GENOMIC DNA]</scope>
    <source>
        <strain evidence="2">cv. NJ 8807/NJ 8810</strain>
        <tissue evidence="1">Young leaf</tissue>
    </source>
</reference>
<gene>
    <name evidence="1" type="ORF">Vadar_029771</name>
</gene>
<dbReference type="EMBL" id="CM037162">
    <property type="protein sequence ID" value="KAH7864456.1"/>
    <property type="molecule type" value="Genomic_DNA"/>
</dbReference>
<dbReference type="Proteomes" id="UP000828048">
    <property type="component" value="Chromosome 12"/>
</dbReference>
<sequence length="142" mass="16006">MGSESSNPYKPAYDISMSKRTRKPLNLQTEADPIPPKDSSPEKENPTKAIKKEEEKSSSEGEESDHKSLKQLIKSRSPLGQHFTEEKQLPLVVRQHEEDLNGVKFKGLVSRYAKVLSRLIKIKRGSHLKSGKKPTLRLTTSV</sequence>
<keyword evidence="2" id="KW-1185">Reference proteome</keyword>
<proteinExistence type="predicted"/>
<accession>A0ACB7ZG89</accession>
<name>A0ACB7ZG89_9ERIC</name>
<organism evidence="1 2">
    <name type="scientific">Vaccinium darrowii</name>
    <dbReference type="NCBI Taxonomy" id="229202"/>
    <lineage>
        <taxon>Eukaryota</taxon>
        <taxon>Viridiplantae</taxon>
        <taxon>Streptophyta</taxon>
        <taxon>Embryophyta</taxon>
        <taxon>Tracheophyta</taxon>
        <taxon>Spermatophyta</taxon>
        <taxon>Magnoliopsida</taxon>
        <taxon>eudicotyledons</taxon>
        <taxon>Gunneridae</taxon>
        <taxon>Pentapetalae</taxon>
        <taxon>asterids</taxon>
        <taxon>Ericales</taxon>
        <taxon>Ericaceae</taxon>
        <taxon>Vaccinioideae</taxon>
        <taxon>Vaccinieae</taxon>
        <taxon>Vaccinium</taxon>
    </lineage>
</organism>